<evidence type="ECO:0000256" key="2">
    <source>
        <dbReference type="SAM" id="MobiDB-lite"/>
    </source>
</evidence>
<dbReference type="InterPro" id="IPR001194">
    <property type="entry name" value="cDENN_dom"/>
</dbReference>
<dbReference type="GO" id="GO:0005085">
    <property type="term" value="F:guanyl-nucleotide exchange factor activity"/>
    <property type="evidence" value="ECO:0007669"/>
    <property type="project" value="InterPro"/>
</dbReference>
<dbReference type="Proteomes" id="UP001151699">
    <property type="component" value="Chromosome A"/>
</dbReference>
<organism evidence="4 5">
    <name type="scientific">Pseudolycoriella hygida</name>
    <dbReference type="NCBI Taxonomy" id="35572"/>
    <lineage>
        <taxon>Eukaryota</taxon>
        <taxon>Metazoa</taxon>
        <taxon>Ecdysozoa</taxon>
        <taxon>Arthropoda</taxon>
        <taxon>Hexapoda</taxon>
        <taxon>Insecta</taxon>
        <taxon>Pterygota</taxon>
        <taxon>Neoptera</taxon>
        <taxon>Endopterygota</taxon>
        <taxon>Diptera</taxon>
        <taxon>Nematocera</taxon>
        <taxon>Sciaroidea</taxon>
        <taxon>Sciaridae</taxon>
        <taxon>Pseudolycoriella</taxon>
    </lineage>
</organism>
<sequence>MATKQAPIDKNEHSTPPSPMNDQNILHTEKWQRFSDWLHCICVVNFDLELGQALEAIYPPHIQLGEQEKSNICYLAFPDSNSGCMGDTQFHVRLRVAPATENTLLKAQHIRFNSQCIPVQRADSGHYWGFVYFRQIKDNRLPRGYFQKSIVLLTRLPFVNLFYEICSLIAPQYFDDGELVLESACDNICHWPALEAGESLSLHLLGTVFQTVIPKINSKSNGNAQSNNESSGTQLLDNQLPPQVLSSVHEIDLFRSLFSVLTHIHLLWELVLVGEPIVVMASSPTDCSLMVQSLLSLIAPIAYAAESRPYFTIHDSEFKEFTQQNQGPPPVILGVTNPFFAKTLSHWPHTIRLIDGGTQNNLSIGQNLRKVKSSSRLMELSPGVYTQYKPFLQKDKSVIKKVMLGVKMSRPSAVQSCLLRRHMLELTQSFMIPLERYMASLMPLQKDISPFKAAPTPHPFKQDDFLATLEQSGPQLTSTLKGDWEGLYKRFFRSPNFKGWYENRYMELTQTLQTLQLQALSEVNLIKWTEGKHEVEIVDMILKLEQKLKICNENFDQLNATTSSSHPNNTKEQLQRILTDLKCLLPDDLKTILSNT</sequence>
<name>A0A9Q0NGS6_9DIPT</name>
<feature type="region of interest" description="Disordered" evidence="2">
    <location>
        <begin position="1"/>
        <end position="23"/>
    </location>
</feature>
<evidence type="ECO:0000313" key="5">
    <source>
        <dbReference type="Proteomes" id="UP001151699"/>
    </source>
</evidence>
<feature type="domain" description="UDENN" evidence="3">
    <location>
        <begin position="39"/>
        <end position="511"/>
    </location>
</feature>
<protein>
    <submittedName>
        <fullName evidence="4">Protein DENND6B</fullName>
    </submittedName>
</protein>
<dbReference type="InterPro" id="IPR024224">
    <property type="entry name" value="DENND6"/>
</dbReference>
<accession>A0A9Q0NGS6</accession>
<dbReference type="PROSITE" id="PS50211">
    <property type="entry name" value="DENN"/>
    <property type="match status" value="1"/>
</dbReference>
<reference evidence="4" key="1">
    <citation type="submission" date="2022-07" db="EMBL/GenBank/DDBJ databases">
        <authorList>
            <person name="Trinca V."/>
            <person name="Uliana J.V.C."/>
            <person name="Torres T.T."/>
            <person name="Ward R.J."/>
            <person name="Monesi N."/>
        </authorList>
    </citation>
    <scope>NUCLEOTIDE SEQUENCE</scope>
    <source>
        <strain evidence="4">HSMRA1968</strain>
        <tissue evidence="4">Whole embryos</tissue>
    </source>
</reference>
<dbReference type="Pfam" id="PF02141">
    <property type="entry name" value="DENN"/>
    <property type="match status" value="1"/>
</dbReference>
<gene>
    <name evidence="4" type="primary">DENND6B</name>
    <name evidence="4" type="ORF">Bhyg_05279</name>
</gene>
<dbReference type="PANTHER" id="PTHR13677:SF0">
    <property type="entry name" value="LD41638P"/>
    <property type="match status" value="1"/>
</dbReference>
<proteinExistence type="inferred from homology"/>
<keyword evidence="5" id="KW-1185">Reference proteome</keyword>
<evidence type="ECO:0000259" key="3">
    <source>
        <dbReference type="PROSITE" id="PS50211"/>
    </source>
</evidence>
<dbReference type="AlphaFoldDB" id="A0A9Q0NGS6"/>
<dbReference type="OrthoDB" id="10265409at2759"/>
<comment type="similarity">
    <text evidence="1">Belongs to the DENND6 family.</text>
</comment>
<comment type="caution">
    <text evidence="4">The sequence shown here is derived from an EMBL/GenBank/DDBJ whole genome shotgun (WGS) entry which is preliminary data.</text>
</comment>
<dbReference type="PANTHER" id="PTHR13677">
    <property type="entry name" value="LD41638P"/>
    <property type="match status" value="1"/>
</dbReference>
<evidence type="ECO:0000256" key="1">
    <source>
        <dbReference type="ARBA" id="ARBA00007159"/>
    </source>
</evidence>
<dbReference type="EMBL" id="WJQU01000001">
    <property type="protein sequence ID" value="KAJ6650036.1"/>
    <property type="molecule type" value="Genomic_DNA"/>
</dbReference>
<dbReference type="InterPro" id="IPR037516">
    <property type="entry name" value="Tripartite_DENN"/>
</dbReference>
<evidence type="ECO:0000313" key="4">
    <source>
        <dbReference type="EMBL" id="KAJ6650036.1"/>
    </source>
</evidence>
<dbReference type="GO" id="GO:0055037">
    <property type="term" value="C:recycling endosome"/>
    <property type="evidence" value="ECO:0007669"/>
    <property type="project" value="TreeGrafter"/>
</dbReference>